<evidence type="ECO:0008006" key="3">
    <source>
        <dbReference type="Google" id="ProtNLM"/>
    </source>
</evidence>
<dbReference type="AlphaFoldDB" id="A0A4Q5LLV1"/>
<accession>A0A4Q5LLV1</accession>
<sequence length="61" mass="7100">MKTAEIKEKITKIIDQLPEDKLPEALALITEFSETAAQDKRRKLVEQIIKEDYELLKKLSD</sequence>
<dbReference type="Proteomes" id="UP000293331">
    <property type="component" value="Unassembled WGS sequence"/>
</dbReference>
<comment type="caution">
    <text evidence="1">The sequence shown here is derived from an EMBL/GenBank/DDBJ whole genome shotgun (WGS) entry which is preliminary data.</text>
</comment>
<name>A0A4Q5LLV1_9SPHI</name>
<gene>
    <name evidence="1" type="ORF">EWM62_10310</name>
</gene>
<organism evidence="1 2">
    <name type="scientific">Mucilaginibacter terrigena</name>
    <dbReference type="NCBI Taxonomy" id="2492395"/>
    <lineage>
        <taxon>Bacteria</taxon>
        <taxon>Pseudomonadati</taxon>
        <taxon>Bacteroidota</taxon>
        <taxon>Sphingobacteriia</taxon>
        <taxon>Sphingobacteriales</taxon>
        <taxon>Sphingobacteriaceae</taxon>
        <taxon>Mucilaginibacter</taxon>
    </lineage>
</organism>
<dbReference type="RefSeq" id="WP_129876591.1">
    <property type="nucleotide sequence ID" value="NZ_SEWG01000004.1"/>
</dbReference>
<evidence type="ECO:0000313" key="2">
    <source>
        <dbReference type="Proteomes" id="UP000293331"/>
    </source>
</evidence>
<reference evidence="1 2" key="1">
    <citation type="submission" date="2019-02" db="EMBL/GenBank/DDBJ databases">
        <title>Bacterial novel species Mucilaginibacter sp. 17JY9-4 isolated from soil.</title>
        <authorList>
            <person name="Jung H.-Y."/>
        </authorList>
    </citation>
    <scope>NUCLEOTIDE SEQUENCE [LARGE SCALE GENOMIC DNA]</scope>
    <source>
        <strain evidence="1 2">17JY9-4</strain>
    </source>
</reference>
<keyword evidence="2" id="KW-1185">Reference proteome</keyword>
<evidence type="ECO:0000313" key="1">
    <source>
        <dbReference type="EMBL" id="RYU89932.1"/>
    </source>
</evidence>
<dbReference type="EMBL" id="SEWG01000004">
    <property type="protein sequence ID" value="RYU89932.1"/>
    <property type="molecule type" value="Genomic_DNA"/>
</dbReference>
<protein>
    <recommendedName>
        <fullName evidence="3">DUF2281 domain-containing protein</fullName>
    </recommendedName>
</protein>
<proteinExistence type="predicted"/>